<dbReference type="InterPro" id="IPR053222">
    <property type="entry name" value="Zygotic_Embryogenesis-Asso"/>
</dbReference>
<evidence type="ECO:0000259" key="1">
    <source>
        <dbReference type="PROSITE" id="PS50181"/>
    </source>
</evidence>
<dbReference type="FunCoup" id="O62111">
    <property type="interactions" value="348"/>
</dbReference>
<dbReference type="EMBL" id="BX284601">
    <property type="protein sequence ID" value="CAA15835.1"/>
    <property type="molecule type" value="Genomic_DNA"/>
</dbReference>
<dbReference type="STRING" id="6239.C47F8.1.1"/>
<keyword evidence="3" id="KW-1185">Reference proteome</keyword>
<dbReference type="KEGG" id="cel:CELE_C47F8.1"/>
<protein>
    <submittedName>
        <fullName evidence="2">F-box domain-containing protein</fullName>
    </submittedName>
</protein>
<dbReference type="Pfam" id="PF00646">
    <property type="entry name" value="F-box"/>
    <property type="match status" value="1"/>
</dbReference>
<dbReference type="AGR" id="WB:WBGene00008157"/>
<dbReference type="InParanoid" id="O62111"/>
<accession>O62111</accession>
<dbReference type="GeneID" id="173107"/>
<evidence type="ECO:0000313" key="4">
    <source>
        <dbReference type="WormBase" id="C47F8.1"/>
    </source>
</evidence>
<evidence type="ECO:0000313" key="3">
    <source>
        <dbReference type="Proteomes" id="UP000001940"/>
    </source>
</evidence>
<gene>
    <name evidence="2 4" type="ORF">C47F8.1</name>
    <name evidence="2" type="ORF">CELE_C47F8.1</name>
</gene>
<dbReference type="RefSeq" id="NP_493120.1">
    <property type="nucleotide sequence ID" value="NM_060719.6"/>
</dbReference>
<dbReference type="UCSC" id="C47F8.1">
    <property type="organism name" value="c. elegans"/>
</dbReference>
<dbReference type="Pfam" id="PF07735">
    <property type="entry name" value="FBA_2"/>
    <property type="match status" value="1"/>
</dbReference>
<dbReference type="PANTHER" id="PTHR22899:SF0">
    <property type="entry name" value="F-BOX ASSOCIATED DOMAIN-CONTAINING PROTEIN-RELATED"/>
    <property type="match status" value="1"/>
</dbReference>
<dbReference type="InterPro" id="IPR001810">
    <property type="entry name" value="F-box_dom"/>
</dbReference>
<dbReference type="PaxDb" id="6239-C47F8.1"/>
<feature type="domain" description="F-box" evidence="1">
    <location>
        <begin position="3"/>
        <end position="52"/>
    </location>
</feature>
<sequence length="281" mass="32909">MSSFQLQQLPSLPIKEVFKSLGVCDLLNLCRSSNKSRRLVKKSLKDITFTLKIVAEEKHYKIWLKEDFSKHKARIRAENSNGTSLFKNIRWLMHTFWVETVYLDCTNVEEGDVVKVVEYLKKEKPYYLKLYFECPMISDSLWQLMLNCEADVLIISVDREVKVTFDNVPLLFNCECIILHGVKFSEKGMNLLFKTWQSSKERTLQCVSLTRKLGPFWKKQANEKVVLKGIDVESVEKKRIFKVKKDGIKKSTTYNLVKNDGELATLKFDKQEICFHTENDR</sequence>
<dbReference type="PhylomeDB" id="O62111"/>
<dbReference type="InterPro" id="IPR012885">
    <property type="entry name" value="F-box_Sdz-33"/>
</dbReference>
<dbReference type="HOGENOM" id="CLU_991208_0_0_1"/>
<name>O62111_CAEEL</name>
<dbReference type="Proteomes" id="UP000001940">
    <property type="component" value="Chromosome I"/>
</dbReference>
<evidence type="ECO:0000313" key="2">
    <source>
        <dbReference type="EMBL" id="CAA15835.1"/>
    </source>
</evidence>
<proteinExistence type="predicted"/>
<dbReference type="CTD" id="173107"/>
<dbReference type="WormBase" id="C47F8.1">
    <property type="protein sequence ID" value="CE17570"/>
    <property type="gene ID" value="WBGene00008157"/>
</dbReference>
<reference evidence="2 3" key="1">
    <citation type="journal article" date="1998" name="Science">
        <title>Genome sequence of the nematode C. elegans: a platform for investigating biology.</title>
        <authorList>
            <consortium name="The C. elegans sequencing consortium"/>
            <person name="Sulson J.E."/>
            <person name="Waterston R."/>
        </authorList>
    </citation>
    <scope>NUCLEOTIDE SEQUENCE [LARGE SCALE GENOMIC DNA]</scope>
    <source>
        <strain evidence="2 3">Bristol N2</strain>
    </source>
</reference>
<dbReference type="PIR" id="T20025">
    <property type="entry name" value="T20025"/>
</dbReference>
<dbReference type="Bgee" id="WBGene00008157">
    <property type="expression patterns" value="Expressed in embryo and 2 other cell types or tissues"/>
</dbReference>
<organism evidence="2 3">
    <name type="scientific">Caenorhabditis elegans</name>
    <dbReference type="NCBI Taxonomy" id="6239"/>
    <lineage>
        <taxon>Eukaryota</taxon>
        <taxon>Metazoa</taxon>
        <taxon>Ecdysozoa</taxon>
        <taxon>Nematoda</taxon>
        <taxon>Chromadorea</taxon>
        <taxon>Rhabditida</taxon>
        <taxon>Rhabditina</taxon>
        <taxon>Rhabditomorpha</taxon>
        <taxon>Rhabditoidea</taxon>
        <taxon>Rhabditidae</taxon>
        <taxon>Peloderinae</taxon>
        <taxon>Caenorhabditis</taxon>
    </lineage>
</organism>
<dbReference type="PROSITE" id="PS50181">
    <property type="entry name" value="FBOX"/>
    <property type="match status" value="1"/>
</dbReference>
<dbReference type="AlphaFoldDB" id="O62111"/>
<dbReference type="PANTHER" id="PTHR22899">
    <property type="entry name" value="CYCLIN-RELATED F-BOX FAMILY"/>
    <property type="match status" value="1"/>
</dbReference>